<keyword evidence="7" id="KW-0862">Zinc</keyword>
<sequence>MANVRAVLSEIFPNINVDAVLREFEGMPLINLANLVADIPPYLTEYRKEGGQGANGAAGDNNNEDNAVPPAALTSTSSRRLDQLVGELLAQLRADMATDRMPPFGGYRNLLVTAFTTLSPELMDAALEFAENRRVSAFVVVFLAFNGLSDRLEGTIPRGHAFWRHNERRGEPSGKSREKFTKAGFQDVNAVLNIVKKYGGIVNFRSLLLTKQFTCAVCFDSFFKDMSVICGSTTNPDGSEHQFCRGCLQAHAAAATHEMPLAEFGAGLKCMEHRCQRPIYLADIRHLLAPKVLKRLDDRIFEENIAAAGLPLERCQNCNFAAEIIEPKEQRHVFICPNCDKAWCRLCQKPWNDEHFGKLCNEFGAQAANDQYWRGVEARLNDVVARNCHRCNLQFVKSDGCNHMTCRCGAEQCYLCRAPLTDYRNHFCQHPNEPNQPGCRQCNKCKMFGDAARADAAVVDDIMRQANQENPKVVPVGLNRR</sequence>
<comment type="pathway">
    <text evidence="1">Protein modification; protein ubiquitination.</text>
</comment>
<dbReference type="PANTHER" id="PTHR22770:SF47">
    <property type="entry name" value="E3 UBIQUITIN-PROTEIN LIGASE RNF216"/>
    <property type="match status" value="1"/>
</dbReference>
<keyword evidence="5" id="KW-0863">Zinc-finger</keyword>
<dbReference type="Pfam" id="PF26200">
    <property type="entry name" value="Rcat_RNF216"/>
    <property type="match status" value="1"/>
</dbReference>
<evidence type="ECO:0000313" key="11">
    <source>
        <dbReference type="WBParaSite" id="Pan_g22109.t1"/>
    </source>
</evidence>
<evidence type="ECO:0000313" key="10">
    <source>
        <dbReference type="Proteomes" id="UP000492821"/>
    </source>
</evidence>
<dbReference type="InterPro" id="IPR051628">
    <property type="entry name" value="LUBAC_E3_Ligases"/>
</dbReference>
<protein>
    <submittedName>
        <fullName evidence="11">RING-type domain-containing protein</fullName>
    </submittedName>
</protein>
<dbReference type="CDD" id="cd20353">
    <property type="entry name" value="Rcat_RBR_RNF216"/>
    <property type="match status" value="1"/>
</dbReference>
<evidence type="ECO:0000256" key="5">
    <source>
        <dbReference type="ARBA" id="ARBA00022771"/>
    </source>
</evidence>
<accession>A0A7E4VK78</accession>
<evidence type="ECO:0000256" key="6">
    <source>
        <dbReference type="ARBA" id="ARBA00022786"/>
    </source>
</evidence>
<dbReference type="GO" id="GO:0008270">
    <property type="term" value="F:zinc ion binding"/>
    <property type="evidence" value="ECO:0007669"/>
    <property type="project" value="UniProtKB-KW"/>
</dbReference>
<dbReference type="Proteomes" id="UP000492821">
    <property type="component" value="Unassembled WGS sequence"/>
</dbReference>
<evidence type="ECO:0000256" key="2">
    <source>
        <dbReference type="ARBA" id="ARBA00022679"/>
    </source>
</evidence>
<dbReference type="PROSITE" id="PS51873">
    <property type="entry name" value="TRIAD"/>
    <property type="match status" value="1"/>
</dbReference>
<dbReference type="GO" id="GO:0016740">
    <property type="term" value="F:transferase activity"/>
    <property type="evidence" value="ECO:0007669"/>
    <property type="project" value="UniProtKB-KW"/>
</dbReference>
<reference evidence="10" key="1">
    <citation type="journal article" date="2013" name="Genetics">
        <title>The draft genome and transcriptome of Panagrellus redivivus are shaped by the harsh demands of a free-living lifestyle.</title>
        <authorList>
            <person name="Srinivasan J."/>
            <person name="Dillman A.R."/>
            <person name="Macchietto M.G."/>
            <person name="Heikkinen L."/>
            <person name="Lakso M."/>
            <person name="Fracchia K.M."/>
            <person name="Antoshechkin I."/>
            <person name="Mortazavi A."/>
            <person name="Wong G."/>
            <person name="Sternberg P.W."/>
        </authorList>
    </citation>
    <scope>NUCLEOTIDE SEQUENCE [LARGE SCALE GENOMIC DNA]</scope>
    <source>
        <strain evidence="10">MT8872</strain>
    </source>
</reference>
<reference evidence="11" key="2">
    <citation type="submission" date="2020-10" db="UniProtKB">
        <authorList>
            <consortium name="WormBaseParasite"/>
        </authorList>
    </citation>
    <scope>IDENTIFICATION</scope>
</reference>
<keyword evidence="2" id="KW-0808">Transferase</keyword>
<evidence type="ECO:0000256" key="3">
    <source>
        <dbReference type="ARBA" id="ARBA00022723"/>
    </source>
</evidence>
<organism evidence="10 11">
    <name type="scientific">Panagrellus redivivus</name>
    <name type="common">Microworm</name>
    <dbReference type="NCBI Taxonomy" id="6233"/>
    <lineage>
        <taxon>Eukaryota</taxon>
        <taxon>Metazoa</taxon>
        <taxon>Ecdysozoa</taxon>
        <taxon>Nematoda</taxon>
        <taxon>Chromadorea</taxon>
        <taxon>Rhabditida</taxon>
        <taxon>Tylenchina</taxon>
        <taxon>Panagrolaimomorpha</taxon>
        <taxon>Panagrolaimoidea</taxon>
        <taxon>Panagrolaimidae</taxon>
        <taxon>Panagrellus</taxon>
    </lineage>
</organism>
<evidence type="ECO:0000259" key="9">
    <source>
        <dbReference type="PROSITE" id="PS51873"/>
    </source>
</evidence>
<dbReference type="InterPro" id="IPR047546">
    <property type="entry name" value="Rcat_RBR_RNF216"/>
</dbReference>
<keyword evidence="3" id="KW-0479">Metal-binding</keyword>
<proteinExistence type="predicted"/>
<dbReference type="Gene3D" id="3.30.40.10">
    <property type="entry name" value="Zinc/RING finger domain, C3HC4 (zinc finger)"/>
    <property type="match status" value="1"/>
</dbReference>
<keyword evidence="4" id="KW-0677">Repeat</keyword>
<dbReference type="PANTHER" id="PTHR22770">
    <property type="entry name" value="UBIQUITIN CONJUGATING ENZYME 7 INTERACTING PROTEIN-RELATED"/>
    <property type="match status" value="1"/>
</dbReference>
<dbReference type="WBParaSite" id="Pan_g22109.t1">
    <property type="protein sequence ID" value="Pan_g22109.t1"/>
    <property type="gene ID" value="Pan_g22109"/>
</dbReference>
<evidence type="ECO:0000256" key="4">
    <source>
        <dbReference type="ARBA" id="ARBA00022737"/>
    </source>
</evidence>
<name>A0A7E4VK78_PANRE</name>
<feature type="compositionally biased region" description="Low complexity" evidence="8">
    <location>
        <begin position="57"/>
        <end position="67"/>
    </location>
</feature>
<keyword evidence="10" id="KW-1185">Reference proteome</keyword>
<evidence type="ECO:0000256" key="7">
    <source>
        <dbReference type="ARBA" id="ARBA00022833"/>
    </source>
</evidence>
<dbReference type="Gene3D" id="1.20.120.1750">
    <property type="match status" value="1"/>
</dbReference>
<dbReference type="SUPFAM" id="SSF57850">
    <property type="entry name" value="RING/U-box"/>
    <property type="match status" value="3"/>
</dbReference>
<feature type="domain" description="RING-type" evidence="9">
    <location>
        <begin position="211"/>
        <end position="446"/>
    </location>
</feature>
<evidence type="ECO:0000256" key="8">
    <source>
        <dbReference type="SAM" id="MobiDB-lite"/>
    </source>
</evidence>
<evidence type="ECO:0000256" key="1">
    <source>
        <dbReference type="ARBA" id="ARBA00004906"/>
    </source>
</evidence>
<dbReference type="InterPro" id="IPR013083">
    <property type="entry name" value="Znf_RING/FYVE/PHD"/>
</dbReference>
<feature type="region of interest" description="Disordered" evidence="8">
    <location>
        <begin position="50"/>
        <end position="73"/>
    </location>
</feature>
<dbReference type="InterPro" id="IPR044066">
    <property type="entry name" value="TRIAD_supradom"/>
</dbReference>
<dbReference type="AlphaFoldDB" id="A0A7E4VK78"/>
<keyword evidence="6" id="KW-0833">Ubl conjugation pathway</keyword>